<feature type="region of interest" description="Disordered" evidence="1">
    <location>
        <begin position="238"/>
        <end position="277"/>
    </location>
</feature>
<feature type="region of interest" description="Disordered" evidence="1">
    <location>
        <begin position="77"/>
        <end position="111"/>
    </location>
</feature>
<dbReference type="AlphaFoldDB" id="A0A9P5H3Y2"/>
<keyword evidence="3" id="KW-1185">Reference proteome</keyword>
<dbReference type="EMBL" id="JAANBB010000383">
    <property type="protein sequence ID" value="KAF7543200.1"/>
    <property type="molecule type" value="Genomic_DNA"/>
</dbReference>
<protein>
    <submittedName>
        <fullName evidence="2">Uncharacterized protein</fullName>
    </submittedName>
</protein>
<feature type="compositionally biased region" description="Polar residues" evidence="1">
    <location>
        <begin position="83"/>
        <end position="96"/>
    </location>
</feature>
<evidence type="ECO:0000313" key="2">
    <source>
        <dbReference type="EMBL" id="KAF7543200.1"/>
    </source>
</evidence>
<name>A0A9P5H3Y2_9HYPO</name>
<reference evidence="2" key="1">
    <citation type="submission" date="2020-03" db="EMBL/GenBank/DDBJ databases">
        <title>Draft Genome Sequence of Cylindrodendrum hubeiense.</title>
        <authorList>
            <person name="Buettner E."/>
            <person name="Kellner H."/>
        </authorList>
    </citation>
    <scope>NUCLEOTIDE SEQUENCE</scope>
    <source>
        <strain evidence="2">IHI 201604</strain>
    </source>
</reference>
<organism evidence="2 3">
    <name type="scientific">Cylindrodendrum hubeiense</name>
    <dbReference type="NCBI Taxonomy" id="595255"/>
    <lineage>
        <taxon>Eukaryota</taxon>
        <taxon>Fungi</taxon>
        <taxon>Dikarya</taxon>
        <taxon>Ascomycota</taxon>
        <taxon>Pezizomycotina</taxon>
        <taxon>Sordariomycetes</taxon>
        <taxon>Hypocreomycetidae</taxon>
        <taxon>Hypocreales</taxon>
        <taxon>Nectriaceae</taxon>
        <taxon>Cylindrodendrum</taxon>
    </lineage>
</organism>
<evidence type="ECO:0000313" key="3">
    <source>
        <dbReference type="Proteomes" id="UP000722485"/>
    </source>
</evidence>
<gene>
    <name evidence="2" type="ORF">G7Z17_g10924</name>
</gene>
<dbReference type="Proteomes" id="UP000722485">
    <property type="component" value="Unassembled WGS sequence"/>
</dbReference>
<feature type="compositionally biased region" description="Basic residues" evidence="1">
    <location>
        <begin position="258"/>
        <end position="277"/>
    </location>
</feature>
<dbReference type="OrthoDB" id="409136at2759"/>
<sequence>MNPATIQADGLNSWLNDFEQQRGRNDSYTFQSSSQMPPSRCYYAPRIMSESCYAPGAGTQGSQGPWSNSSWSNSTSSYPSVFSDAQTASSRSTMPPSQGPPRHRQHRPVPGPGPSNLICEFIGYDLCDARFDIDDEQGWIEHMAQAHLGNNFPAQCMCWFCDAQFIAQSNSDADCWASYEARMHHIAGHFRTQGLRADQMRPDYYFLDHIHRQRLISEDQFTQAASFHELPQIPNLYPEGWRPPREDPGMRVVETSHGRRSHRHRSGHGSRHPRVNS</sequence>
<accession>A0A9P5H3Y2</accession>
<comment type="caution">
    <text evidence="2">The sequence shown here is derived from an EMBL/GenBank/DDBJ whole genome shotgun (WGS) entry which is preliminary data.</text>
</comment>
<feature type="compositionally biased region" description="Basic and acidic residues" evidence="1">
    <location>
        <begin position="242"/>
        <end position="257"/>
    </location>
</feature>
<proteinExistence type="predicted"/>
<evidence type="ECO:0000256" key="1">
    <source>
        <dbReference type="SAM" id="MobiDB-lite"/>
    </source>
</evidence>